<gene>
    <name evidence="6" type="ORF">EQY75_02775</name>
</gene>
<accession>A0A411E791</accession>
<organism evidence="6 7">
    <name type="scientific">Muriicola soli</name>
    <dbReference type="NCBI Taxonomy" id="2507538"/>
    <lineage>
        <taxon>Bacteria</taxon>
        <taxon>Pseudomonadati</taxon>
        <taxon>Bacteroidota</taxon>
        <taxon>Flavobacteriia</taxon>
        <taxon>Flavobacteriales</taxon>
        <taxon>Flavobacteriaceae</taxon>
        <taxon>Muriicola</taxon>
    </lineage>
</organism>
<dbReference type="InterPro" id="IPR011659">
    <property type="entry name" value="WD40"/>
</dbReference>
<name>A0A411E791_9FLAO</name>
<dbReference type="KEGG" id="mur:EQY75_02775"/>
<evidence type="ECO:0000256" key="3">
    <source>
        <dbReference type="ARBA" id="ARBA00023237"/>
    </source>
</evidence>
<dbReference type="Pfam" id="PF07676">
    <property type="entry name" value="PD40"/>
    <property type="match status" value="3"/>
</dbReference>
<dbReference type="PRINTS" id="PR01021">
    <property type="entry name" value="OMPADOMAIN"/>
</dbReference>
<dbReference type="InterPro" id="IPR006665">
    <property type="entry name" value="OmpA-like"/>
</dbReference>
<evidence type="ECO:0000256" key="2">
    <source>
        <dbReference type="ARBA" id="ARBA00023136"/>
    </source>
</evidence>
<keyword evidence="6" id="KW-0969">Cilium</keyword>
<feature type="domain" description="OmpA-like" evidence="5">
    <location>
        <begin position="552"/>
        <end position="675"/>
    </location>
</feature>
<evidence type="ECO:0000259" key="5">
    <source>
        <dbReference type="PROSITE" id="PS51123"/>
    </source>
</evidence>
<dbReference type="Pfam" id="PF00691">
    <property type="entry name" value="OmpA"/>
    <property type="match status" value="1"/>
</dbReference>
<keyword evidence="7" id="KW-1185">Reference proteome</keyword>
<evidence type="ECO:0000313" key="7">
    <source>
        <dbReference type="Proteomes" id="UP000290889"/>
    </source>
</evidence>
<keyword evidence="6" id="KW-0282">Flagellum</keyword>
<dbReference type="Gene3D" id="2.120.10.30">
    <property type="entry name" value="TolB, C-terminal domain"/>
    <property type="match status" value="1"/>
</dbReference>
<dbReference type="InterPro" id="IPR036737">
    <property type="entry name" value="OmpA-like_sf"/>
</dbReference>
<dbReference type="OrthoDB" id="9809364at2"/>
<dbReference type="GO" id="GO:0009279">
    <property type="term" value="C:cell outer membrane"/>
    <property type="evidence" value="ECO:0007669"/>
    <property type="project" value="UniProtKB-SubCell"/>
</dbReference>
<evidence type="ECO:0000256" key="4">
    <source>
        <dbReference type="PROSITE-ProRule" id="PRU00473"/>
    </source>
</evidence>
<evidence type="ECO:0000313" key="6">
    <source>
        <dbReference type="EMBL" id="QBA63565.1"/>
    </source>
</evidence>
<dbReference type="InterPro" id="IPR011042">
    <property type="entry name" value="6-blade_b-propeller_TolB-like"/>
</dbReference>
<dbReference type="PANTHER" id="PTHR30329">
    <property type="entry name" value="STATOR ELEMENT OF FLAGELLAR MOTOR COMPLEX"/>
    <property type="match status" value="1"/>
</dbReference>
<keyword evidence="3" id="KW-0998">Cell outer membrane</keyword>
<dbReference type="PROSITE" id="PS51123">
    <property type="entry name" value="OMPA_2"/>
    <property type="match status" value="1"/>
</dbReference>
<sequence length="681" mass="77492">MNFMTKRLLISGIAFFAVLGNLIAQSIPVKKKEKYTYTMYTRVYQKRLMEKPDKVKDTALMKLANSYYFIADYDNAAKVYEILYQRAEEKPDFEVPVEYNFRYGQSLRAIGEEDKAKEKLAAYISGSAANTVTQTTRVYKLQDLREYFSNLKDSVNLNHFSDFAPAFYKEGLIFSSDRDTGNLHRYRHSGTNKDFLDLYEFEFDEDSLQVISKLNFFGNGINPREAESTSIKVDESTATFSSDGKTMYFTASNFKDGELVRDNDNIIRLKIFKAVLESEGWRILDDSWYKNQNGDKSFNSDGYSFANPALSADDSRLYFTSDMPGSEGLSDIFMIGLDEKGIKGEIKNLGNRVNTKFRESFPFVSKDGKLYFSSDRLAGEGRLDVYSVDLNANGTVASVPENLGQPVNSEYDDFTFIYDSEKQYGFFASNRPRSNDSGRRNAEDFSDDNIYAFTAECLNPKTLTGIVYDKTTLLPLTGTTINIISDDNEIIASTFTDEEGAYSVSIDRNKNNFVRATREGYTPAEEYLEINPCELRMVDFYIETNCVNYGTDLAKLLGLDPTIFFDFDKSEIKDDYKDELDIIVDAMELYPSLKIQVNSHTDVRGDNDTYNQPLSERRAKATVDYIISKGIASSRLKYVGYGETKPVNECVDGVRCSAAKHQQNRRSEFLILCEDGENCCY</sequence>
<dbReference type="Proteomes" id="UP000290889">
    <property type="component" value="Chromosome"/>
</dbReference>
<dbReference type="InterPro" id="IPR050330">
    <property type="entry name" value="Bact_OuterMem_StrucFunc"/>
</dbReference>
<comment type="subcellular location">
    <subcellularLocation>
        <location evidence="1">Cell outer membrane</location>
    </subcellularLocation>
</comment>
<evidence type="ECO:0000256" key="1">
    <source>
        <dbReference type="ARBA" id="ARBA00004442"/>
    </source>
</evidence>
<dbReference type="InterPro" id="IPR008969">
    <property type="entry name" value="CarboxyPept-like_regulatory"/>
</dbReference>
<dbReference type="InterPro" id="IPR006664">
    <property type="entry name" value="OMP_bac"/>
</dbReference>
<dbReference type="SUPFAM" id="SSF49464">
    <property type="entry name" value="Carboxypeptidase regulatory domain-like"/>
    <property type="match status" value="1"/>
</dbReference>
<keyword evidence="6" id="KW-0966">Cell projection</keyword>
<dbReference type="EMBL" id="CP035544">
    <property type="protein sequence ID" value="QBA63565.1"/>
    <property type="molecule type" value="Genomic_DNA"/>
</dbReference>
<dbReference type="SUPFAM" id="SSF82171">
    <property type="entry name" value="DPP6 N-terminal domain-like"/>
    <property type="match status" value="1"/>
</dbReference>
<keyword evidence="2 4" id="KW-0472">Membrane</keyword>
<dbReference type="CDD" id="cd07185">
    <property type="entry name" value="OmpA_C-like"/>
    <property type="match status" value="1"/>
</dbReference>
<dbReference type="Gene3D" id="2.60.40.1120">
    <property type="entry name" value="Carboxypeptidase-like, regulatory domain"/>
    <property type="match status" value="1"/>
</dbReference>
<dbReference type="AlphaFoldDB" id="A0A411E791"/>
<dbReference type="Gene3D" id="3.30.1330.60">
    <property type="entry name" value="OmpA-like domain"/>
    <property type="match status" value="1"/>
</dbReference>
<dbReference type="PANTHER" id="PTHR30329:SF21">
    <property type="entry name" value="LIPOPROTEIN YIAD-RELATED"/>
    <property type="match status" value="1"/>
</dbReference>
<proteinExistence type="predicted"/>
<protein>
    <submittedName>
        <fullName evidence="6">Flagellar motor protein MotB</fullName>
    </submittedName>
</protein>
<reference evidence="6 7" key="1">
    <citation type="submission" date="2019-01" db="EMBL/GenBank/DDBJ databases">
        <title>Muriicola soli sp. nov., isolated from soil.</title>
        <authorList>
            <person name="Kang H.J."/>
            <person name="Kim S.B."/>
        </authorList>
    </citation>
    <scope>NUCLEOTIDE SEQUENCE [LARGE SCALE GENOMIC DNA]</scope>
    <source>
        <strain evidence="6 7">MMS17-SY002</strain>
    </source>
</reference>
<dbReference type="SUPFAM" id="SSF103088">
    <property type="entry name" value="OmpA-like"/>
    <property type="match status" value="1"/>
</dbReference>